<feature type="transmembrane region" description="Helical" evidence="1">
    <location>
        <begin position="12"/>
        <end position="34"/>
    </location>
</feature>
<dbReference type="Proteomes" id="UP000824205">
    <property type="component" value="Unassembled WGS sequence"/>
</dbReference>
<feature type="transmembrane region" description="Helical" evidence="1">
    <location>
        <begin position="177"/>
        <end position="198"/>
    </location>
</feature>
<dbReference type="EMBL" id="DXGE01000027">
    <property type="protein sequence ID" value="HIW86109.1"/>
    <property type="molecule type" value="Genomic_DNA"/>
</dbReference>
<dbReference type="AlphaFoldDB" id="A0A9D1REA9"/>
<feature type="transmembrane region" description="Helical" evidence="1">
    <location>
        <begin position="118"/>
        <end position="137"/>
    </location>
</feature>
<feature type="transmembrane region" description="Helical" evidence="1">
    <location>
        <begin position="85"/>
        <end position="112"/>
    </location>
</feature>
<comment type="caution">
    <text evidence="3">The sequence shown here is derived from an EMBL/GenBank/DDBJ whole genome shotgun (WGS) entry which is preliminary data.</text>
</comment>
<evidence type="ECO:0000256" key="1">
    <source>
        <dbReference type="SAM" id="Phobius"/>
    </source>
</evidence>
<feature type="transmembrane region" description="Helical" evidence="1">
    <location>
        <begin position="54"/>
        <end position="73"/>
    </location>
</feature>
<reference evidence="3" key="1">
    <citation type="journal article" date="2021" name="PeerJ">
        <title>Extensive microbial diversity within the chicken gut microbiome revealed by metagenomics and culture.</title>
        <authorList>
            <person name="Gilroy R."/>
            <person name="Ravi A."/>
            <person name="Getino M."/>
            <person name="Pursley I."/>
            <person name="Horton D.L."/>
            <person name="Alikhan N.F."/>
            <person name="Baker D."/>
            <person name="Gharbi K."/>
            <person name="Hall N."/>
            <person name="Watson M."/>
            <person name="Adriaenssens E.M."/>
            <person name="Foster-Nyarko E."/>
            <person name="Jarju S."/>
            <person name="Secka A."/>
            <person name="Antonio M."/>
            <person name="Oren A."/>
            <person name="Chaudhuri R.R."/>
            <person name="La Ragione R."/>
            <person name="Hildebrand F."/>
            <person name="Pallen M.J."/>
        </authorList>
    </citation>
    <scope>NUCLEOTIDE SEQUENCE</scope>
    <source>
        <strain evidence="3">421</strain>
    </source>
</reference>
<name>A0A9D1REA9_9FIRM</name>
<gene>
    <name evidence="3" type="ORF">IAA48_06385</name>
</gene>
<organism evidence="3 4">
    <name type="scientific">Candidatus Eubacterium faecipullorum</name>
    <dbReference type="NCBI Taxonomy" id="2838571"/>
    <lineage>
        <taxon>Bacteria</taxon>
        <taxon>Bacillati</taxon>
        <taxon>Bacillota</taxon>
        <taxon>Clostridia</taxon>
        <taxon>Eubacteriales</taxon>
        <taxon>Eubacteriaceae</taxon>
        <taxon>Eubacterium</taxon>
    </lineage>
</organism>
<sequence length="256" mass="29277">MRKSKRRQTNLISVIIILITSALMVFLAICLHDQASLEVRFDAIINWLSKLERAVVGLDTHLEILVCIFALWLAKCQLPIPISVLCVISGMVFSIQTAMLINAFCTTVFFMIKYAEGTWIGGGWAMMILNIHQARFIKDWVLFKGKGNPYILLVSRFVPSIPLGMVSKLYGSMHYDFIYYVCLSIIGILPRLYIYTRIGAEIYNPFSRQFILLAMLVVLFTGITSLGFNIYYGVKSRQMNQTLLIYSQKEKYKIVL</sequence>
<keyword evidence="1" id="KW-0472">Membrane</keyword>
<accession>A0A9D1REA9</accession>
<evidence type="ECO:0000259" key="2">
    <source>
        <dbReference type="Pfam" id="PF09335"/>
    </source>
</evidence>
<dbReference type="Pfam" id="PF09335">
    <property type="entry name" value="VTT_dom"/>
    <property type="match status" value="1"/>
</dbReference>
<protein>
    <recommendedName>
        <fullName evidence="2">VTT domain-containing protein</fullName>
    </recommendedName>
</protein>
<proteinExistence type="predicted"/>
<feature type="domain" description="VTT" evidence="2">
    <location>
        <begin position="80"/>
        <end position="200"/>
    </location>
</feature>
<keyword evidence="1" id="KW-0812">Transmembrane</keyword>
<keyword evidence="1" id="KW-1133">Transmembrane helix</keyword>
<reference evidence="3" key="2">
    <citation type="submission" date="2021-04" db="EMBL/GenBank/DDBJ databases">
        <authorList>
            <person name="Gilroy R."/>
        </authorList>
    </citation>
    <scope>NUCLEOTIDE SEQUENCE</scope>
    <source>
        <strain evidence="3">421</strain>
    </source>
</reference>
<evidence type="ECO:0000313" key="4">
    <source>
        <dbReference type="Proteomes" id="UP000824205"/>
    </source>
</evidence>
<evidence type="ECO:0000313" key="3">
    <source>
        <dbReference type="EMBL" id="HIW86109.1"/>
    </source>
</evidence>
<feature type="transmembrane region" description="Helical" evidence="1">
    <location>
        <begin position="210"/>
        <end position="234"/>
    </location>
</feature>
<dbReference type="InterPro" id="IPR032816">
    <property type="entry name" value="VTT_dom"/>
</dbReference>